<proteinExistence type="predicted"/>
<gene>
    <name evidence="2" type="ORF">AVEN_222061_1</name>
</gene>
<reference evidence="2 3" key="1">
    <citation type="journal article" date="2019" name="Sci. Rep.">
        <title>Orb-weaving spider Araneus ventricosus genome elucidates the spidroin gene catalogue.</title>
        <authorList>
            <person name="Kono N."/>
            <person name="Nakamura H."/>
            <person name="Ohtoshi R."/>
            <person name="Moran D.A.P."/>
            <person name="Shinohara A."/>
            <person name="Yoshida Y."/>
            <person name="Fujiwara M."/>
            <person name="Mori M."/>
            <person name="Tomita M."/>
            <person name="Arakawa K."/>
        </authorList>
    </citation>
    <scope>NUCLEOTIDE SEQUENCE [LARGE SCALE GENOMIC DNA]</scope>
</reference>
<evidence type="ECO:0000256" key="1">
    <source>
        <dbReference type="SAM" id="MobiDB-lite"/>
    </source>
</evidence>
<accession>A0A4Y2N5W2</accession>
<feature type="compositionally biased region" description="Polar residues" evidence="1">
    <location>
        <begin position="1"/>
        <end position="10"/>
    </location>
</feature>
<sequence length="103" mass="11363">MFSGGSSSGIPSDKLTDTIIENAQSPIRRQSPYPVYRTGEEDKTAEAGGKLRGINRRCEATNNMSLAYGSFRAAVQFMRRCHQRRRHATCGLMNTDLKIGPGI</sequence>
<feature type="compositionally biased region" description="Polar residues" evidence="1">
    <location>
        <begin position="19"/>
        <end position="28"/>
    </location>
</feature>
<evidence type="ECO:0000313" key="3">
    <source>
        <dbReference type="Proteomes" id="UP000499080"/>
    </source>
</evidence>
<protein>
    <submittedName>
        <fullName evidence="2">Uncharacterized protein</fullName>
    </submittedName>
</protein>
<dbReference type="AlphaFoldDB" id="A0A4Y2N5W2"/>
<name>A0A4Y2N5W2_ARAVE</name>
<dbReference type="EMBL" id="BGPR01008587">
    <property type="protein sequence ID" value="GBN34765.1"/>
    <property type="molecule type" value="Genomic_DNA"/>
</dbReference>
<organism evidence="2 3">
    <name type="scientific">Araneus ventricosus</name>
    <name type="common">Orbweaver spider</name>
    <name type="synonym">Epeira ventricosa</name>
    <dbReference type="NCBI Taxonomy" id="182803"/>
    <lineage>
        <taxon>Eukaryota</taxon>
        <taxon>Metazoa</taxon>
        <taxon>Ecdysozoa</taxon>
        <taxon>Arthropoda</taxon>
        <taxon>Chelicerata</taxon>
        <taxon>Arachnida</taxon>
        <taxon>Araneae</taxon>
        <taxon>Araneomorphae</taxon>
        <taxon>Entelegynae</taxon>
        <taxon>Araneoidea</taxon>
        <taxon>Araneidae</taxon>
        <taxon>Araneus</taxon>
    </lineage>
</organism>
<feature type="region of interest" description="Disordered" evidence="1">
    <location>
        <begin position="1"/>
        <end position="47"/>
    </location>
</feature>
<comment type="caution">
    <text evidence="2">The sequence shown here is derived from an EMBL/GenBank/DDBJ whole genome shotgun (WGS) entry which is preliminary data.</text>
</comment>
<keyword evidence="3" id="KW-1185">Reference proteome</keyword>
<evidence type="ECO:0000313" key="2">
    <source>
        <dbReference type="EMBL" id="GBN34765.1"/>
    </source>
</evidence>
<dbReference type="Proteomes" id="UP000499080">
    <property type="component" value="Unassembled WGS sequence"/>
</dbReference>